<dbReference type="Proteomes" id="UP001189429">
    <property type="component" value="Unassembled WGS sequence"/>
</dbReference>
<feature type="non-terminal residue" evidence="1">
    <location>
        <position position="160"/>
    </location>
</feature>
<gene>
    <name evidence="1" type="ORF">PCOR1329_LOCUS25273</name>
</gene>
<protein>
    <submittedName>
        <fullName evidence="1">Uncharacterized protein</fullName>
    </submittedName>
</protein>
<sequence length="160" mass="16911">MAVILSHQCVGNVQEMQPSSSWATLAQQTALRLELALPDWAEVNASKDLDYSGEDVARVLPFTLGGIFPGLPPNGVAAALQAIDVADEHVVGRPVGPSLALLPRDEWPEKVPMAAIQTATRQEWHSISAKLVELGLAAPIADEKIFVVGNAKVLAGAFGI</sequence>
<evidence type="ECO:0000313" key="2">
    <source>
        <dbReference type="Proteomes" id="UP001189429"/>
    </source>
</evidence>
<name>A0ABN9S054_9DINO</name>
<comment type="caution">
    <text evidence="1">The sequence shown here is derived from an EMBL/GenBank/DDBJ whole genome shotgun (WGS) entry which is preliminary data.</text>
</comment>
<evidence type="ECO:0000313" key="1">
    <source>
        <dbReference type="EMBL" id="CAK0825033.1"/>
    </source>
</evidence>
<keyword evidence="2" id="KW-1185">Reference proteome</keyword>
<proteinExistence type="predicted"/>
<reference evidence="1" key="1">
    <citation type="submission" date="2023-10" db="EMBL/GenBank/DDBJ databases">
        <authorList>
            <person name="Chen Y."/>
            <person name="Shah S."/>
            <person name="Dougan E. K."/>
            <person name="Thang M."/>
            <person name="Chan C."/>
        </authorList>
    </citation>
    <scope>NUCLEOTIDE SEQUENCE [LARGE SCALE GENOMIC DNA]</scope>
</reference>
<organism evidence="1 2">
    <name type="scientific">Prorocentrum cordatum</name>
    <dbReference type="NCBI Taxonomy" id="2364126"/>
    <lineage>
        <taxon>Eukaryota</taxon>
        <taxon>Sar</taxon>
        <taxon>Alveolata</taxon>
        <taxon>Dinophyceae</taxon>
        <taxon>Prorocentrales</taxon>
        <taxon>Prorocentraceae</taxon>
        <taxon>Prorocentrum</taxon>
    </lineage>
</organism>
<accession>A0ABN9S054</accession>
<dbReference type="EMBL" id="CAUYUJ010008813">
    <property type="protein sequence ID" value="CAK0825033.1"/>
    <property type="molecule type" value="Genomic_DNA"/>
</dbReference>